<keyword evidence="2" id="KW-0288">FMN</keyword>
<proteinExistence type="predicted"/>
<keyword evidence="3" id="KW-0560">Oxidoreductase</keyword>
<evidence type="ECO:0000313" key="5">
    <source>
        <dbReference type="Proteomes" id="UP000295351"/>
    </source>
</evidence>
<name>A0A4R2CBW1_SHIGR</name>
<keyword evidence="1" id="KW-0285">Flavoprotein</keyword>
<accession>A0A4R2CBW1</accession>
<dbReference type="Pfam" id="PF03060">
    <property type="entry name" value="NMO"/>
    <property type="match status" value="2"/>
</dbReference>
<evidence type="ECO:0000256" key="2">
    <source>
        <dbReference type="ARBA" id="ARBA00022643"/>
    </source>
</evidence>
<dbReference type="AlphaFoldDB" id="A0A4R2CBW1"/>
<evidence type="ECO:0000256" key="3">
    <source>
        <dbReference type="ARBA" id="ARBA00023002"/>
    </source>
</evidence>
<dbReference type="Gene3D" id="3.20.20.70">
    <property type="entry name" value="Aldolase class I"/>
    <property type="match status" value="1"/>
</dbReference>
<dbReference type="InterPro" id="IPR013785">
    <property type="entry name" value="Aldolase_TIM"/>
</dbReference>
<sequence length="335" mass="34364">MWIEPPMRIETDVTRLLGIDLPIIQAGMSWASSNAALPLAVSAAGGLGVIAAGPMYAHDLAAAIDAVRAGTDRPFAVNLPLYRKGADEIMDLLVEKRVPVLIASQGGPKRYLERFKAIGTVCLHVVAGAEHAAKAAAAGVDGLIAVGGEAGGHPPPDLVSTLVLGRAIARAVPGMPLILSGGFADGYGLAAALALGAGAAQFGTRFMLSCEARLHAAYSRRLLSASVTDTMVVGHGLGMIRILRNDFGERMGAAEAEGRQLEERKALFAAASLKAAAFDGDVENGKVEAGQSAGLVDDILPAADIVAAIARDYAAALSALPRPMTRSHEGLSHAG</sequence>
<protein>
    <submittedName>
        <fullName evidence="4">Enoyl-[acyl-carrier protein] reductase II</fullName>
    </submittedName>
</protein>
<dbReference type="CDD" id="cd04730">
    <property type="entry name" value="NPD_like"/>
    <property type="match status" value="1"/>
</dbReference>
<dbReference type="Proteomes" id="UP000295351">
    <property type="component" value="Unassembled WGS sequence"/>
</dbReference>
<evidence type="ECO:0000313" key="4">
    <source>
        <dbReference type="EMBL" id="TCN37082.1"/>
    </source>
</evidence>
<dbReference type="EMBL" id="SLVX01000023">
    <property type="protein sequence ID" value="TCN37082.1"/>
    <property type="molecule type" value="Genomic_DNA"/>
</dbReference>
<dbReference type="GO" id="GO:0018580">
    <property type="term" value="F:nitronate monooxygenase activity"/>
    <property type="evidence" value="ECO:0007669"/>
    <property type="project" value="InterPro"/>
</dbReference>
<dbReference type="InterPro" id="IPR004136">
    <property type="entry name" value="NMO"/>
</dbReference>
<keyword evidence="5" id="KW-1185">Reference proteome</keyword>
<comment type="caution">
    <text evidence="4">The sequence shown here is derived from an EMBL/GenBank/DDBJ whole genome shotgun (WGS) entry which is preliminary data.</text>
</comment>
<dbReference type="PANTHER" id="PTHR32332:SF20">
    <property type="entry name" value="2-NITROPROPANE DIOXYGENASE-LIKE PROTEIN"/>
    <property type="match status" value="1"/>
</dbReference>
<dbReference type="SUPFAM" id="SSF51412">
    <property type="entry name" value="Inosine monophosphate dehydrogenase (IMPDH)"/>
    <property type="match status" value="1"/>
</dbReference>
<evidence type="ECO:0000256" key="1">
    <source>
        <dbReference type="ARBA" id="ARBA00022630"/>
    </source>
</evidence>
<gene>
    <name evidence="4" type="ORF">EV665_12351</name>
</gene>
<reference evidence="4 5" key="1">
    <citation type="submission" date="2019-03" db="EMBL/GenBank/DDBJ databases">
        <title>Genomic Encyclopedia of Type Strains, Phase IV (KMG-IV): sequencing the most valuable type-strain genomes for metagenomic binning, comparative biology and taxonomic classification.</title>
        <authorList>
            <person name="Goeker M."/>
        </authorList>
    </citation>
    <scope>NUCLEOTIDE SEQUENCE [LARGE SCALE GENOMIC DNA]</scope>
    <source>
        <strain evidence="4 5">DSM 18401</strain>
    </source>
</reference>
<dbReference type="PANTHER" id="PTHR32332">
    <property type="entry name" value="2-NITROPROPANE DIOXYGENASE"/>
    <property type="match status" value="1"/>
</dbReference>
<organism evidence="4 5">
    <name type="scientific">Shinella granuli</name>
    <dbReference type="NCBI Taxonomy" id="323621"/>
    <lineage>
        <taxon>Bacteria</taxon>
        <taxon>Pseudomonadati</taxon>
        <taxon>Pseudomonadota</taxon>
        <taxon>Alphaproteobacteria</taxon>
        <taxon>Hyphomicrobiales</taxon>
        <taxon>Rhizobiaceae</taxon>
        <taxon>Shinella</taxon>
    </lineage>
</organism>